<dbReference type="AlphaFoldDB" id="A0A433SW41"/>
<name>A0A433SW41_ELYCH</name>
<accession>A0A433SW41</accession>
<evidence type="ECO:0000256" key="1">
    <source>
        <dbReference type="SAM" id="SignalP"/>
    </source>
</evidence>
<sequence length="259" mass="26421">MAANKASLLQILLCLGMVFGGSLAIYGGSAVDVCDYPGIAALVAGDTNVVLCSGVTQSGDTLLVPELCRIAIISQVTVSDVLVKYGNGDNEITLAQGSIPDGTLSDGVWTITLPSPLEGDCSDPPPAYDSSTSLDLNSCEMVGFGADSLSAQLYDKSYANAVSVTGCTSTACCDAIRPTITSIVSYIMDDSVPLNCLTSPGAPCSVADVGAPIYCDDTSGQKVAIGLTGSAPCEPGQTFVVHDLTGEDPDVKFGISARR</sequence>
<protein>
    <recommendedName>
        <fullName evidence="4">Peptidase S1 domain-containing protein</fullName>
    </recommendedName>
</protein>
<keyword evidence="3" id="KW-1185">Reference proteome</keyword>
<reference evidence="2 3" key="1">
    <citation type="submission" date="2019-01" db="EMBL/GenBank/DDBJ databases">
        <title>A draft genome assembly of the solar-powered sea slug Elysia chlorotica.</title>
        <authorList>
            <person name="Cai H."/>
            <person name="Li Q."/>
            <person name="Fang X."/>
            <person name="Li J."/>
            <person name="Curtis N.E."/>
            <person name="Altenburger A."/>
            <person name="Shibata T."/>
            <person name="Feng M."/>
            <person name="Maeda T."/>
            <person name="Schwartz J.A."/>
            <person name="Shigenobu S."/>
            <person name="Lundholm N."/>
            <person name="Nishiyama T."/>
            <person name="Yang H."/>
            <person name="Hasebe M."/>
            <person name="Li S."/>
            <person name="Pierce S.K."/>
            <person name="Wang J."/>
        </authorList>
    </citation>
    <scope>NUCLEOTIDE SEQUENCE [LARGE SCALE GENOMIC DNA]</scope>
    <source>
        <strain evidence="2">EC2010</strain>
        <tissue evidence="2">Whole organism of an adult</tissue>
    </source>
</reference>
<dbReference type="OrthoDB" id="6137636at2759"/>
<feature type="chain" id="PRO_5019408286" description="Peptidase S1 domain-containing protein" evidence="1">
    <location>
        <begin position="25"/>
        <end position="259"/>
    </location>
</feature>
<evidence type="ECO:0000313" key="2">
    <source>
        <dbReference type="EMBL" id="RUS73523.1"/>
    </source>
</evidence>
<dbReference type="EMBL" id="RQTK01000927">
    <property type="protein sequence ID" value="RUS73523.1"/>
    <property type="molecule type" value="Genomic_DNA"/>
</dbReference>
<comment type="caution">
    <text evidence="2">The sequence shown here is derived from an EMBL/GenBank/DDBJ whole genome shotgun (WGS) entry which is preliminary data.</text>
</comment>
<gene>
    <name evidence="2" type="ORF">EGW08_018708</name>
</gene>
<organism evidence="2 3">
    <name type="scientific">Elysia chlorotica</name>
    <name type="common">Eastern emerald elysia</name>
    <name type="synonym">Sea slug</name>
    <dbReference type="NCBI Taxonomy" id="188477"/>
    <lineage>
        <taxon>Eukaryota</taxon>
        <taxon>Metazoa</taxon>
        <taxon>Spiralia</taxon>
        <taxon>Lophotrochozoa</taxon>
        <taxon>Mollusca</taxon>
        <taxon>Gastropoda</taxon>
        <taxon>Heterobranchia</taxon>
        <taxon>Euthyneura</taxon>
        <taxon>Panpulmonata</taxon>
        <taxon>Sacoglossa</taxon>
        <taxon>Placobranchoidea</taxon>
        <taxon>Plakobranchidae</taxon>
        <taxon>Elysia</taxon>
    </lineage>
</organism>
<feature type="signal peptide" evidence="1">
    <location>
        <begin position="1"/>
        <end position="24"/>
    </location>
</feature>
<keyword evidence="1" id="KW-0732">Signal</keyword>
<evidence type="ECO:0008006" key="4">
    <source>
        <dbReference type="Google" id="ProtNLM"/>
    </source>
</evidence>
<evidence type="ECO:0000313" key="3">
    <source>
        <dbReference type="Proteomes" id="UP000271974"/>
    </source>
</evidence>
<dbReference type="Proteomes" id="UP000271974">
    <property type="component" value="Unassembled WGS sequence"/>
</dbReference>
<proteinExistence type="predicted"/>